<dbReference type="InterPro" id="IPR012337">
    <property type="entry name" value="RNaseH-like_sf"/>
</dbReference>
<dbReference type="NCBIfam" id="NF033516">
    <property type="entry name" value="transpos_IS3"/>
    <property type="match status" value="1"/>
</dbReference>
<dbReference type="PANTHER" id="PTHR46889">
    <property type="entry name" value="TRANSPOSASE INSF FOR INSERTION SEQUENCE IS3B-RELATED"/>
    <property type="match status" value="1"/>
</dbReference>
<reference evidence="3 4" key="1">
    <citation type="submission" date="2017-09" db="EMBL/GenBank/DDBJ databases">
        <title>Bacterial strain isolated from the female urinary microbiota.</title>
        <authorList>
            <person name="Thomas-White K."/>
            <person name="Kumar N."/>
            <person name="Forster S."/>
            <person name="Putonti C."/>
            <person name="Lawley T."/>
            <person name="Wolfe A.J."/>
        </authorList>
    </citation>
    <scope>NUCLEOTIDE SEQUENCE [LARGE SCALE GENOMIC DNA]</scope>
    <source>
        <strain evidence="3 4">UMB0680</strain>
    </source>
</reference>
<dbReference type="AlphaFoldDB" id="A0A2N6PGU1"/>
<dbReference type="Gene3D" id="1.10.10.60">
    <property type="entry name" value="Homeodomain-like"/>
    <property type="match status" value="1"/>
</dbReference>
<dbReference type="Pfam" id="PF13333">
    <property type="entry name" value="rve_2"/>
    <property type="match status" value="1"/>
</dbReference>
<dbReference type="Pfam" id="PF13276">
    <property type="entry name" value="HTH_21"/>
    <property type="match status" value="1"/>
</dbReference>
<dbReference type="EMBL" id="PNFZ01000004">
    <property type="protein sequence ID" value="PMB97904.1"/>
    <property type="molecule type" value="Genomic_DNA"/>
</dbReference>
<feature type="domain" description="Integrase catalytic" evidence="2">
    <location>
        <begin position="225"/>
        <end position="388"/>
    </location>
</feature>
<dbReference type="InterPro" id="IPR002514">
    <property type="entry name" value="Transposase_8"/>
</dbReference>
<dbReference type="Pfam" id="PF01527">
    <property type="entry name" value="HTH_Tnp_1"/>
    <property type="match status" value="1"/>
</dbReference>
<sequence>MASSKRRRFSAQFKAEAVQLVVQDDRPIVEVARELQINPGTLGNWVLKYREQNPDPVPALQPADHVRLAELEHEVGRLRMENEFPKKSRGLLRQGAGLNEKAALIEAEKANYPVAWMCRQLVVPRSSFYAWRARVGTTTATQARREALRIEVQRVFEEQRATAGGRRITAQLNQEGHACSVGLVADLMRELGLAAIQPRSYRRTTITDEEAEVFDDLIARDFAPEHHTPGAALVGDITYLRTGEGWLYLATVIDLATRMVIGWQIAEHMRTSLVIDALEMARIQGGALPGAIFHSDHGAQYSAGAFTGYCQAHGFRQSMGRTGVCWDNAAAESFFASLKNEMYHQQVFPTRARARLAVADYIEVFYNRRRRHSTLGYRTPSQAWTDHHTVTGETLAAAA</sequence>
<protein>
    <submittedName>
        <fullName evidence="3">IS3 family transposase</fullName>
    </submittedName>
</protein>
<dbReference type="SUPFAM" id="SSF46689">
    <property type="entry name" value="Homeodomain-like"/>
    <property type="match status" value="1"/>
</dbReference>
<dbReference type="Proteomes" id="UP000235703">
    <property type="component" value="Unassembled WGS sequence"/>
</dbReference>
<dbReference type="InterPro" id="IPR025948">
    <property type="entry name" value="HTH-like_dom"/>
</dbReference>
<dbReference type="PANTHER" id="PTHR46889:SF4">
    <property type="entry name" value="TRANSPOSASE INSO FOR INSERTION SEQUENCE ELEMENT IS911B-RELATED"/>
    <property type="match status" value="1"/>
</dbReference>
<dbReference type="SUPFAM" id="SSF53098">
    <property type="entry name" value="Ribonuclease H-like"/>
    <property type="match status" value="1"/>
</dbReference>
<dbReference type="InterPro" id="IPR001584">
    <property type="entry name" value="Integrase_cat-core"/>
</dbReference>
<dbReference type="GO" id="GO:0006313">
    <property type="term" value="P:DNA transposition"/>
    <property type="evidence" value="ECO:0007669"/>
    <property type="project" value="InterPro"/>
</dbReference>
<gene>
    <name evidence="3" type="ORF">CJ198_08765</name>
</gene>
<organism evidence="3 4">
    <name type="scientific">Brevibacterium luteolum</name>
    <dbReference type="NCBI Taxonomy" id="199591"/>
    <lineage>
        <taxon>Bacteria</taxon>
        <taxon>Bacillati</taxon>
        <taxon>Actinomycetota</taxon>
        <taxon>Actinomycetes</taxon>
        <taxon>Micrococcales</taxon>
        <taxon>Brevibacteriaceae</taxon>
        <taxon>Brevibacterium</taxon>
    </lineage>
</organism>
<dbReference type="GO" id="GO:0003677">
    <property type="term" value="F:DNA binding"/>
    <property type="evidence" value="ECO:0007669"/>
    <property type="project" value="InterPro"/>
</dbReference>
<accession>A0A2N6PGU1</accession>
<dbReference type="PROSITE" id="PS50994">
    <property type="entry name" value="INTEGRASE"/>
    <property type="match status" value="1"/>
</dbReference>
<evidence type="ECO:0000313" key="4">
    <source>
        <dbReference type="Proteomes" id="UP000235703"/>
    </source>
</evidence>
<dbReference type="GO" id="GO:0004803">
    <property type="term" value="F:transposase activity"/>
    <property type="evidence" value="ECO:0007669"/>
    <property type="project" value="InterPro"/>
</dbReference>
<dbReference type="InterPro" id="IPR009057">
    <property type="entry name" value="Homeodomain-like_sf"/>
</dbReference>
<dbReference type="Pfam" id="PF00665">
    <property type="entry name" value="rve"/>
    <property type="match status" value="1"/>
</dbReference>
<name>A0A2N6PGU1_9MICO</name>
<proteinExistence type="predicted"/>
<evidence type="ECO:0000313" key="3">
    <source>
        <dbReference type="EMBL" id="PMB97904.1"/>
    </source>
</evidence>
<dbReference type="InterPro" id="IPR036397">
    <property type="entry name" value="RNaseH_sf"/>
</dbReference>
<comment type="caution">
    <text evidence="3">The sequence shown here is derived from an EMBL/GenBank/DDBJ whole genome shotgun (WGS) entry which is preliminary data.</text>
</comment>
<keyword evidence="4" id="KW-1185">Reference proteome</keyword>
<comment type="function">
    <text evidence="1">Involved in the transposition of the insertion sequence.</text>
</comment>
<evidence type="ECO:0000256" key="1">
    <source>
        <dbReference type="ARBA" id="ARBA00002286"/>
    </source>
</evidence>
<dbReference type="OrthoDB" id="3215922at2"/>
<dbReference type="Gene3D" id="3.30.420.10">
    <property type="entry name" value="Ribonuclease H-like superfamily/Ribonuclease H"/>
    <property type="match status" value="1"/>
</dbReference>
<dbReference type="GO" id="GO:0015074">
    <property type="term" value="P:DNA integration"/>
    <property type="evidence" value="ECO:0007669"/>
    <property type="project" value="InterPro"/>
</dbReference>
<dbReference type="InterPro" id="IPR050900">
    <property type="entry name" value="Transposase_IS3/IS150/IS904"/>
</dbReference>
<dbReference type="InterPro" id="IPR048020">
    <property type="entry name" value="Transpos_IS3"/>
</dbReference>
<evidence type="ECO:0000259" key="2">
    <source>
        <dbReference type="PROSITE" id="PS50994"/>
    </source>
</evidence>